<name>A0AAJ5K7N4_LEVBR</name>
<dbReference type="InterPro" id="IPR037018">
    <property type="entry name" value="GH65_N"/>
</dbReference>
<keyword evidence="6" id="KW-0378">Hydrolase</keyword>
<dbReference type="GO" id="GO:0005975">
    <property type="term" value="P:carbohydrate metabolic process"/>
    <property type="evidence" value="ECO:0007669"/>
    <property type="project" value="InterPro"/>
</dbReference>
<sequence length="745" mass="83470">MQIRQLGEIMLTLQDYHLTLHDVANHQPAYLETVFSLANGHFGVRANDPITGNPIAGTLINGFYETAPITYGEAGVGYAKAHQTILNLPDFRHINVATTTGHSFTSSERTKVDLDLATGELTEHYTLQTRQGETIAMSVQSVIGQTQTAFWAINYGFLAGNYAGGLVVNKTIAVPAEAESLPSADPRKTRLAGLPICETTFMAKDLQQYHVKTRQTKQSVTIYLGMLTTPGSLLRQPVDLGDHTTHHLSYEVYVGEMGQQNTIDPALPFPATALTALMTDSRDFWQDVWQRSEVTVGGNDELDLAIHYNLFQLNQAAGRDGRTNIAAKGLSGSGYEGHYFWDTEMYMLPYFIYTNQPMARQLLVYRYQTLPQARQRARALGVDQGALFAWRTINGEEASAYFPAGTAQYHIDADIAYAVGKYYEITRDIDFIKQCGFEMVLETAHFWEAFGSWHQVGTSQRFEFHTVTGPDEYTALVNNNYYTNRLAKHNFELVTYLAQEILKVDPNGLTKFGIDATDIDAFQNLAEHVYLPYSAEQQINAQDDSFLSKPRWPVAQSTPENFPLLLHYHPLTIYRYQVAKQADTLLADYLFPEDLSPEQLQREYHYYEGVTTHDSSLSRSIFSILAARMGDVEKGYRYFMDTAQMDLVNLQKNTADGLHLANLGGSWLALVAGFSGFYVQDEVVHFTNHLPSELTQLTYRMKIAESVLEIKLTATETTVVVISGPIPTYGVSVNGQLISLAKKVR</sequence>
<dbReference type="GO" id="GO:0016757">
    <property type="term" value="F:glycosyltransferase activity"/>
    <property type="evidence" value="ECO:0007669"/>
    <property type="project" value="UniProtKB-ARBA"/>
</dbReference>
<dbReference type="InterPro" id="IPR012341">
    <property type="entry name" value="6hp_glycosidase-like_sf"/>
</dbReference>
<organism evidence="6 7">
    <name type="scientific">Levilactobacillus brevis</name>
    <name type="common">Lactobacillus brevis</name>
    <dbReference type="NCBI Taxonomy" id="1580"/>
    <lineage>
        <taxon>Bacteria</taxon>
        <taxon>Bacillati</taxon>
        <taxon>Bacillota</taxon>
        <taxon>Bacilli</taxon>
        <taxon>Lactobacillales</taxon>
        <taxon>Lactobacillaceae</taxon>
        <taxon>Levilactobacillus</taxon>
    </lineage>
</organism>
<dbReference type="PANTHER" id="PTHR11051">
    <property type="entry name" value="GLYCOSYL HYDROLASE-RELATED"/>
    <property type="match status" value="1"/>
</dbReference>
<feature type="active site" description="Proton donor" evidence="2">
    <location>
        <position position="472"/>
    </location>
</feature>
<dbReference type="RefSeq" id="WP_110139995.1">
    <property type="nucleotide sequence ID" value="NZ_QMCB01000019.1"/>
</dbReference>
<dbReference type="Gene3D" id="2.60.420.10">
    <property type="entry name" value="Maltose phosphorylase, domain 3"/>
    <property type="match status" value="1"/>
</dbReference>
<evidence type="ECO:0000259" key="5">
    <source>
        <dbReference type="Pfam" id="PF03636"/>
    </source>
</evidence>
<dbReference type="InterPro" id="IPR005195">
    <property type="entry name" value="Glyco_hydro_65_M"/>
</dbReference>
<dbReference type="Pfam" id="PF03632">
    <property type="entry name" value="Glyco_hydro_65m"/>
    <property type="match status" value="1"/>
</dbReference>
<dbReference type="EMBL" id="QFDK01000005">
    <property type="protein sequence ID" value="TOZ04547.1"/>
    <property type="molecule type" value="Genomic_DNA"/>
</dbReference>
<dbReference type="Gene3D" id="1.50.10.10">
    <property type="match status" value="1"/>
</dbReference>
<feature type="binding site" evidence="3">
    <location>
        <begin position="341"/>
        <end position="342"/>
    </location>
    <ligand>
        <name>substrate</name>
    </ligand>
</feature>
<dbReference type="Proteomes" id="UP000785759">
    <property type="component" value="Unassembled WGS sequence"/>
</dbReference>
<evidence type="ECO:0000313" key="6">
    <source>
        <dbReference type="EMBL" id="TOZ04547.1"/>
    </source>
</evidence>
<dbReference type="Pfam" id="PF03636">
    <property type="entry name" value="Glyco_hydro_65N"/>
    <property type="match status" value="1"/>
</dbReference>
<dbReference type="InterPro" id="IPR011013">
    <property type="entry name" value="Gal_mutarotase_sf_dom"/>
</dbReference>
<gene>
    <name evidence="6" type="ORF">DIS17_06210</name>
</gene>
<protein>
    <submittedName>
        <fullName evidence="6">Glycoside hydrolase family 65 protein</fullName>
    </submittedName>
</protein>
<dbReference type="InterPro" id="IPR005196">
    <property type="entry name" value="Glyco_hydro_65_N"/>
</dbReference>
<evidence type="ECO:0000256" key="3">
    <source>
        <dbReference type="PIRSR" id="PIRSR036289-51"/>
    </source>
</evidence>
<dbReference type="InterPro" id="IPR008928">
    <property type="entry name" value="6-hairpin_glycosidase_sf"/>
</dbReference>
<feature type="binding site" evidence="3">
    <location>
        <begin position="580"/>
        <end position="581"/>
    </location>
    <ligand>
        <name>substrate</name>
    </ligand>
</feature>
<dbReference type="PANTHER" id="PTHR11051:SF13">
    <property type="entry name" value="GLYCOSYL TRANSFERASE"/>
    <property type="match status" value="1"/>
</dbReference>
<dbReference type="PIRSF" id="PIRSF036289">
    <property type="entry name" value="Glycosyl_hydrolase_malt_phosph"/>
    <property type="match status" value="1"/>
</dbReference>
<comment type="similarity">
    <text evidence="1">Belongs to the glycosyl hydrolase 65 family.</text>
</comment>
<dbReference type="AlphaFoldDB" id="A0AAJ5K7N4"/>
<dbReference type="Gene3D" id="2.70.98.40">
    <property type="entry name" value="Glycoside hydrolase, family 65, N-terminal domain"/>
    <property type="match status" value="1"/>
</dbReference>
<comment type="caution">
    <text evidence="6">The sequence shown here is derived from an EMBL/GenBank/DDBJ whole genome shotgun (WGS) entry which is preliminary data.</text>
</comment>
<evidence type="ECO:0000313" key="7">
    <source>
        <dbReference type="Proteomes" id="UP000785759"/>
    </source>
</evidence>
<dbReference type="SUPFAM" id="SSF74650">
    <property type="entry name" value="Galactose mutarotase-like"/>
    <property type="match status" value="1"/>
</dbReference>
<feature type="domain" description="Glycoside hydrolase family 65 central catalytic" evidence="4">
    <location>
        <begin position="308"/>
        <end position="667"/>
    </location>
</feature>
<dbReference type="GO" id="GO:0004553">
    <property type="term" value="F:hydrolase activity, hydrolyzing O-glycosyl compounds"/>
    <property type="evidence" value="ECO:0007669"/>
    <property type="project" value="TreeGrafter"/>
</dbReference>
<evidence type="ECO:0000256" key="1">
    <source>
        <dbReference type="ARBA" id="ARBA00006768"/>
    </source>
</evidence>
<dbReference type="GO" id="GO:0030246">
    <property type="term" value="F:carbohydrate binding"/>
    <property type="evidence" value="ECO:0007669"/>
    <property type="project" value="InterPro"/>
</dbReference>
<feature type="domain" description="Glycoside hydrolase family 65 N-terminal" evidence="5">
    <location>
        <begin position="27"/>
        <end position="226"/>
    </location>
</feature>
<dbReference type="InterPro" id="IPR017045">
    <property type="entry name" value="Malt_Pase/Glycosyl_Hdrlase"/>
</dbReference>
<reference evidence="6" key="1">
    <citation type="submission" date="2018-05" db="EMBL/GenBank/DDBJ databases">
        <title>Genome Comparison of Lactic Acid Bacteria Isolated from non-Wheat Sourdough.</title>
        <authorList>
            <person name="Rice T."/>
            <person name="Axel C."/>
            <person name="Lynch K.M."/>
            <person name="Benz C."/>
            <person name="Arendt E.K."/>
            <person name="Coffey A."/>
        </authorList>
    </citation>
    <scope>NUCLEOTIDE SEQUENCE</scope>
    <source>
        <strain evidence="6">TR055</strain>
    </source>
</reference>
<proteinExistence type="inferred from homology"/>
<evidence type="ECO:0000259" key="4">
    <source>
        <dbReference type="Pfam" id="PF03632"/>
    </source>
</evidence>
<accession>A0AAJ5K7N4</accession>
<dbReference type="SUPFAM" id="SSF48208">
    <property type="entry name" value="Six-hairpin glycosidases"/>
    <property type="match status" value="1"/>
</dbReference>
<evidence type="ECO:0000256" key="2">
    <source>
        <dbReference type="PIRSR" id="PIRSR036289-50"/>
    </source>
</evidence>